<dbReference type="Proteomes" id="UP001162972">
    <property type="component" value="Chromosome 11"/>
</dbReference>
<proteinExistence type="predicted"/>
<dbReference type="EMBL" id="JAPFFJ010000011">
    <property type="protein sequence ID" value="KAJ6416408.1"/>
    <property type="molecule type" value="Genomic_DNA"/>
</dbReference>
<organism evidence="1 2">
    <name type="scientific">Salix udensis</name>
    <dbReference type="NCBI Taxonomy" id="889485"/>
    <lineage>
        <taxon>Eukaryota</taxon>
        <taxon>Viridiplantae</taxon>
        <taxon>Streptophyta</taxon>
        <taxon>Embryophyta</taxon>
        <taxon>Tracheophyta</taxon>
        <taxon>Spermatophyta</taxon>
        <taxon>Magnoliopsida</taxon>
        <taxon>eudicotyledons</taxon>
        <taxon>Gunneridae</taxon>
        <taxon>Pentapetalae</taxon>
        <taxon>rosids</taxon>
        <taxon>fabids</taxon>
        <taxon>Malpighiales</taxon>
        <taxon>Salicaceae</taxon>
        <taxon>Saliceae</taxon>
        <taxon>Salix</taxon>
    </lineage>
</organism>
<evidence type="ECO:0000313" key="2">
    <source>
        <dbReference type="Proteomes" id="UP001162972"/>
    </source>
</evidence>
<name>A0AAD6K3T4_9ROSI</name>
<dbReference type="AlphaFoldDB" id="A0AAD6K3T4"/>
<evidence type="ECO:0000313" key="1">
    <source>
        <dbReference type="EMBL" id="KAJ6416408.1"/>
    </source>
</evidence>
<reference evidence="1 2" key="1">
    <citation type="journal article" date="2023" name="Int. J. Mol. Sci.">
        <title>De Novo Assembly and Annotation of 11 Diverse Shrub Willow (Salix) Genomes Reveals Novel Gene Organization in Sex-Linked Regions.</title>
        <authorList>
            <person name="Hyden B."/>
            <person name="Feng K."/>
            <person name="Yates T.B."/>
            <person name="Jawdy S."/>
            <person name="Cereghino C."/>
            <person name="Smart L.B."/>
            <person name="Muchero W."/>
        </authorList>
    </citation>
    <scope>NUCLEOTIDE SEQUENCE [LARGE SCALE GENOMIC DNA]</scope>
    <source>
        <tissue evidence="1">Shoot tip</tissue>
    </source>
</reference>
<gene>
    <name evidence="1" type="ORF">OIU84_002293</name>
</gene>
<keyword evidence="2" id="KW-1185">Reference proteome</keyword>
<protein>
    <submittedName>
        <fullName evidence="1">Uncharacterized protein</fullName>
    </submittedName>
</protein>
<comment type="caution">
    <text evidence="1">The sequence shown here is derived from an EMBL/GenBank/DDBJ whole genome shotgun (WGS) entry which is preliminary data.</text>
</comment>
<sequence>MPSTVTPVIIQKEFVLCAVSKYLKRYLTPSFINKAMYSSTQMLSGSSGQSVMTDRLDAASRFTFPRLLSLLMYNWSCKYH</sequence>
<accession>A0AAD6K3T4</accession>